<keyword evidence="1" id="KW-1133">Transmembrane helix</keyword>
<evidence type="ECO:0000256" key="1">
    <source>
        <dbReference type="SAM" id="Phobius"/>
    </source>
</evidence>
<proteinExistence type="predicted"/>
<dbReference type="OrthoDB" id="341846at2157"/>
<dbReference type="RefSeq" id="WP_006674048.1">
    <property type="nucleotide sequence ID" value="NZ_AOMA01000161.1"/>
</dbReference>
<evidence type="ECO:0008006" key="4">
    <source>
        <dbReference type="Google" id="ProtNLM"/>
    </source>
</evidence>
<protein>
    <recommendedName>
        <fullName evidence="4">DUF5518 domain-containing protein</fullName>
    </recommendedName>
</protein>
<keyword evidence="1" id="KW-0812">Transmembrane</keyword>
<feature type="transmembrane region" description="Helical" evidence="1">
    <location>
        <begin position="55"/>
        <end position="81"/>
    </location>
</feature>
<reference evidence="2 3" key="1">
    <citation type="journal article" date="2014" name="PLoS Genet.">
        <title>Phylogenetically driven sequencing of extremely halophilic archaea reveals strategies for static and dynamic osmo-response.</title>
        <authorList>
            <person name="Becker E.A."/>
            <person name="Seitzer P.M."/>
            <person name="Tritt A."/>
            <person name="Larsen D."/>
            <person name="Krusor M."/>
            <person name="Yao A.I."/>
            <person name="Wu D."/>
            <person name="Madern D."/>
            <person name="Eisen J.A."/>
            <person name="Darling A.E."/>
            <person name="Facciotti M.T."/>
        </authorList>
    </citation>
    <scope>NUCLEOTIDE SEQUENCE [LARGE SCALE GENOMIC DNA]</scope>
    <source>
        <strain evidence="2 3">JCM 10879</strain>
    </source>
</reference>
<gene>
    <name evidence="2" type="ORF">C446_15810</name>
</gene>
<sequence length="129" mass="12856">MSSEPATPSRPTLVNGSIGGVVALVLSFVPFASLLGGLVAGYLEGQAIGSGFAAGIVAGIVYGIAGYVLFLLFGGVMLGFLGVPMTAGLGGMLLFAIAFVLVYALAFAAAGGAIGAYLNREFGDEIGRY</sequence>
<accession>M0LCM9</accession>
<dbReference type="EMBL" id="AOMA01000161">
    <property type="protein sequence ID" value="EMA31322.1"/>
    <property type="molecule type" value="Genomic_DNA"/>
</dbReference>
<evidence type="ECO:0000313" key="2">
    <source>
        <dbReference type="EMBL" id="EMA31322.1"/>
    </source>
</evidence>
<feature type="transmembrane region" description="Helical" evidence="1">
    <location>
        <begin position="93"/>
        <end position="118"/>
    </location>
</feature>
<feature type="transmembrane region" description="Helical" evidence="1">
    <location>
        <begin position="20"/>
        <end position="43"/>
    </location>
</feature>
<dbReference type="Proteomes" id="UP000011607">
    <property type="component" value="Unassembled WGS sequence"/>
</dbReference>
<comment type="caution">
    <text evidence="2">The sequence shown here is derived from an EMBL/GenBank/DDBJ whole genome shotgun (WGS) entry which is preliminary data.</text>
</comment>
<dbReference type="InterPro" id="IPR040493">
    <property type="entry name" value="DUF5518"/>
</dbReference>
<dbReference type="eggNOG" id="arCOG04907">
    <property type="taxonomic scope" value="Archaea"/>
</dbReference>
<evidence type="ECO:0000313" key="3">
    <source>
        <dbReference type="Proteomes" id="UP000011607"/>
    </source>
</evidence>
<keyword evidence="3" id="KW-1185">Reference proteome</keyword>
<name>M0LCM9_9EURY</name>
<dbReference type="AlphaFoldDB" id="M0LCM9"/>
<keyword evidence="1" id="KW-0472">Membrane</keyword>
<organism evidence="2 3">
    <name type="scientific">Halobiforma nitratireducens JCM 10879</name>
    <dbReference type="NCBI Taxonomy" id="1227454"/>
    <lineage>
        <taxon>Archaea</taxon>
        <taxon>Methanobacteriati</taxon>
        <taxon>Methanobacteriota</taxon>
        <taxon>Stenosarchaea group</taxon>
        <taxon>Halobacteria</taxon>
        <taxon>Halobacteriales</taxon>
        <taxon>Natrialbaceae</taxon>
        <taxon>Halobiforma</taxon>
    </lineage>
</organism>
<dbReference type="Pfam" id="PF17647">
    <property type="entry name" value="DUF5518"/>
    <property type="match status" value="1"/>
</dbReference>